<dbReference type="AlphaFoldDB" id="A0A936ZCR2"/>
<evidence type="ECO:0000256" key="1">
    <source>
        <dbReference type="ARBA" id="ARBA00022714"/>
    </source>
</evidence>
<dbReference type="Pfam" id="PF19112">
    <property type="entry name" value="VanA_C"/>
    <property type="match status" value="1"/>
</dbReference>
<keyword evidence="8" id="KW-1185">Reference proteome</keyword>
<comment type="caution">
    <text evidence="7">The sequence shown here is derived from an EMBL/GenBank/DDBJ whole genome shotgun (WGS) entry which is preliminary data.</text>
</comment>
<dbReference type="InterPro" id="IPR017941">
    <property type="entry name" value="Rieske_2Fe-2S"/>
</dbReference>
<keyword evidence="1" id="KW-0001">2Fe-2S</keyword>
<evidence type="ECO:0000256" key="2">
    <source>
        <dbReference type="ARBA" id="ARBA00022723"/>
    </source>
</evidence>
<evidence type="ECO:0000313" key="8">
    <source>
        <dbReference type="Proteomes" id="UP000613011"/>
    </source>
</evidence>
<dbReference type="GO" id="GO:0046872">
    <property type="term" value="F:metal ion binding"/>
    <property type="evidence" value="ECO:0007669"/>
    <property type="project" value="UniProtKB-KW"/>
</dbReference>
<protein>
    <submittedName>
        <fullName evidence="7">Aromatic ring-hydroxylating dioxygenase subunit alpha</fullName>
    </submittedName>
</protein>
<dbReference type="PANTHER" id="PTHR21266">
    <property type="entry name" value="IRON-SULFUR DOMAIN CONTAINING PROTEIN"/>
    <property type="match status" value="1"/>
</dbReference>
<dbReference type="SUPFAM" id="SSF55961">
    <property type="entry name" value="Bet v1-like"/>
    <property type="match status" value="1"/>
</dbReference>
<dbReference type="Pfam" id="PF00355">
    <property type="entry name" value="Rieske"/>
    <property type="match status" value="1"/>
</dbReference>
<evidence type="ECO:0000256" key="4">
    <source>
        <dbReference type="ARBA" id="ARBA00023004"/>
    </source>
</evidence>
<gene>
    <name evidence="7" type="ORF">JI739_02530</name>
</gene>
<name>A0A936ZCR2_9BURK</name>
<evidence type="ECO:0000256" key="3">
    <source>
        <dbReference type="ARBA" id="ARBA00023002"/>
    </source>
</evidence>
<dbReference type="GO" id="GO:0051213">
    <property type="term" value="F:dioxygenase activity"/>
    <property type="evidence" value="ECO:0007669"/>
    <property type="project" value="UniProtKB-KW"/>
</dbReference>
<dbReference type="GO" id="GO:0051537">
    <property type="term" value="F:2 iron, 2 sulfur cluster binding"/>
    <property type="evidence" value="ECO:0007669"/>
    <property type="project" value="UniProtKB-KW"/>
</dbReference>
<dbReference type="InterPro" id="IPR050584">
    <property type="entry name" value="Cholesterol_7-desaturase"/>
</dbReference>
<dbReference type="InterPro" id="IPR044043">
    <property type="entry name" value="VanA_C_cat"/>
</dbReference>
<dbReference type="PANTHER" id="PTHR21266:SF60">
    <property type="entry name" value="3-KETOSTEROID-9-ALPHA-MONOOXYGENASE, OXYGENASE COMPONENT"/>
    <property type="match status" value="1"/>
</dbReference>
<keyword evidence="7" id="KW-0223">Dioxygenase</keyword>
<evidence type="ECO:0000313" key="7">
    <source>
        <dbReference type="EMBL" id="MBL0419214.1"/>
    </source>
</evidence>
<keyword evidence="3" id="KW-0560">Oxidoreductase</keyword>
<feature type="domain" description="Rieske" evidence="6">
    <location>
        <begin position="8"/>
        <end position="109"/>
    </location>
</feature>
<keyword evidence="2" id="KW-0479">Metal-binding</keyword>
<dbReference type="RefSeq" id="WP_201682263.1">
    <property type="nucleotide sequence ID" value="NZ_JAEQNA010000001.1"/>
</dbReference>
<organism evidence="7 8">
    <name type="scientific">Ramlibacter aurantiacus</name>
    <dbReference type="NCBI Taxonomy" id="2801330"/>
    <lineage>
        <taxon>Bacteria</taxon>
        <taxon>Pseudomonadati</taxon>
        <taxon>Pseudomonadota</taxon>
        <taxon>Betaproteobacteria</taxon>
        <taxon>Burkholderiales</taxon>
        <taxon>Comamonadaceae</taxon>
        <taxon>Ramlibacter</taxon>
    </lineage>
</organism>
<keyword evidence="4" id="KW-0408">Iron</keyword>
<dbReference type="Proteomes" id="UP000613011">
    <property type="component" value="Unassembled WGS sequence"/>
</dbReference>
<reference evidence="7" key="1">
    <citation type="submission" date="2021-01" db="EMBL/GenBank/DDBJ databases">
        <title>Ramlibacter sp. strain AW1 16S ribosomal RNA gene Genome sequencing and assembly.</title>
        <authorList>
            <person name="Kang M."/>
        </authorList>
    </citation>
    <scope>NUCLEOTIDE SEQUENCE</scope>
    <source>
        <strain evidence="7">AW1</strain>
    </source>
</reference>
<evidence type="ECO:0000259" key="6">
    <source>
        <dbReference type="PROSITE" id="PS51296"/>
    </source>
</evidence>
<dbReference type="SUPFAM" id="SSF50022">
    <property type="entry name" value="ISP domain"/>
    <property type="match status" value="1"/>
</dbReference>
<dbReference type="EMBL" id="JAEQNA010000001">
    <property type="protein sequence ID" value="MBL0419214.1"/>
    <property type="molecule type" value="Genomic_DNA"/>
</dbReference>
<dbReference type="InterPro" id="IPR036922">
    <property type="entry name" value="Rieske_2Fe-2S_sf"/>
</dbReference>
<proteinExistence type="predicted"/>
<sequence length="357" mass="39993">MQYLNNAWYVAAPVTEINRKPLRRVILDSPVVLYRTEAGEPVALLDRCPHRFAPLSAGTLRGDQLQCRYHGLQFGPDGRCTHNPHGGPIPRTTFARSFPVLDRYGFTWIWAGDAEQADPALLPDLRPFDQPRMRTRLGTITIPADYRLVIDNLLDLSHVEFLHPSFTSEGSLESTRHEVREVEGVVHSDRFKHDCLVSPMLRRVWQREVARGDARSCIRWHPPSNLFLDIGATETGAPPEAGVSLSLLHLLTPERADRTHYFWAVAWDPRHDAPGLDEFLEKVLVEAFEMEDEPMIAAQQANIGADVDLMALGPSLLKTDAAAVRARRVLQRLIDDERATAAPAATPPVPEEAAHAR</sequence>
<accession>A0A936ZCR2</accession>
<evidence type="ECO:0000256" key="5">
    <source>
        <dbReference type="ARBA" id="ARBA00023014"/>
    </source>
</evidence>
<dbReference type="Gene3D" id="3.90.380.10">
    <property type="entry name" value="Naphthalene 1,2-dioxygenase Alpha Subunit, Chain A, domain 1"/>
    <property type="match status" value="1"/>
</dbReference>
<keyword evidence="5" id="KW-0411">Iron-sulfur</keyword>
<dbReference type="PROSITE" id="PS51296">
    <property type="entry name" value="RIESKE"/>
    <property type="match status" value="1"/>
</dbReference>
<dbReference type="Gene3D" id="2.102.10.10">
    <property type="entry name" value="Rieske [2Fe-2S] iron-sulphur domain"/>
    <property type="match status" value="1"/>
</dbReference>